<proteinExistence type="predicted"/>
<reference evidence="3" key="1">
    <citation type="journal article" date="2014" name="Front. Microbiol.">
        <title>High frequency of phylogenetically diverse reductive dehalogenase-homologous genes in deep subseafloor sedimentary metagenomes.</title>
        <authorList>
            <person name="Kawai M."/>
            <person name="Futagami T."/>
            <person name="Toyoda A."/>
            <person name="Takaki Y."/>
            <person name="Nishi S."/>
            <person name="Hori S."/>
            <person name="Arai W."/>
            <person name="Tsubouchi T."/>
            <person name="Morono Y."/>
            <person name="Uchiyama I."/>
            <person name="Ito T."/>
            <person name="Fujiyama A."/>
            <person name="Inagaki F."/>
            <person name="Takami H."/>
        </authorList>
    </citation>
    <scope>NUCLEOTIDE SEQUENCE</scope>
    <source>
        <strain evidence="3">Expedition CK06-06</strain>
    </source>
</reference>
<dbReference type="InterPro" id="IPR050523">
    <property type="entry name" value="AKR_Detox_Biosynth"/>
</dbReference>
<dbReference type="PANTHER" id="PTHR43364:SF4">
    <property type="entry name" value="NAD(P)-LINKED OXIDOREDUCTASE SUPERFAMILY PROTEIN"/>
    <property type="match status" value="1"/>
</dbReference>
<evidence type="ECO:0000256" key="1">
    <source>
        <dbReference type="ARBA" id="ARBA00023002"/>
    </source>
</evidence>
<evidence type="ECO:0000313" key="3">
    <source>
        <dbReference type="EMBL" id="GAH16245.1"/>
    </source>
</evidence>
<feature type="domain" description="NADP-dependent oxidoreductase" evidence="2">
    <location>
        <begin position="3"/>
        <end position="223"/>
    </location>
</feature>
<protein>
    <recommendedName>
        <fullName evidence="2">NADP-dependent oxidoreductase domain-containing protein</fullName>
    </recommendedName>
</protein>
<dbReference type="SUPFAM" id="SSF51430">
    <property type="entry name" value="NAD(P)-linked oxidoreductase"/>
    <property type="match status" value="1"/>
</dbReference>
<comment type="caution">
    <text evidence="3">The sequence shown here is derived from an EMBL/GenBank/DDBJ whole genome shotgun (WGS) entry which is preliminary data.</text>
</comment>
<organism evidence="3">
    <name type="scientific">marine sediment metagenome</name>
    <dbReference type="NCBI Taxonomy" id="412755"/>
    <lineage>
        <taxon>unclassified sequences</taxon>
        <taxon>metagenomes</taxon>
        <taxon>ecological metagenomes</taxon>
    </lineage>
</organism>
<evidence type="ECO:0000259" key="2">
    <source>
        <dbReference type="Pfam" id="PF00248"/>
    </source>
</evidence>
<name>X1E779_9ZZZZ</name>
<accession>X1E779</accession>
<dbReference type="GO" id="GO:0005829">
    <property type="term" value="C:cytosol"/>
    <property type="evidence" value="ECO:0007669"/>
    <property type="project" value="TreeGrafter"/>
</dbReference>
<dbReference type="InterPro" id="IPR023210">
    <property type="entry name" value="NADP_OxRdtase_dom"/>
</dbReference>
<dbReference type="Gene3D" id="3.20.20.100">
    <property type="entry name" value="NADP-dependent oxidoreductase domain"/>
    <property type="match status" value="1"/>
</dbReference>
<dbReference type="AlphaFoldDB" id="X1E779"/>
<feature type="non-terminal residue" evidence="3">
    <location>
        <position position="253"/>
    </location>
</feature>
<dbReference type="GO" id="GO:0016491">
    <property type="term" value="F:oxidoreductase activity"/>
    <property type="evidence" value="ECO:0007669"/>
    <property type="project" value="UniProtKB-KW"/>
</dbReference>
<dbReference type="EMBL" id="BART01031629">
    <property type="protein sequence ID" value="GAH16245.1"/>
    <property type="molecule type" value="Genomic_DNA"/>
</dbReference>
<sequence length="253" mass="28607">EGGLSRRHIMSAVEESLKRLGTDHLDFYFIHKFNPDTYIEEILYAFDDLKRQGKILYTGVSNWAAWQIAIALGVSERKGLTRFECIQPMYNLVKRQAEIEILPLAESERLGVITYSPLGAGLLSGKYKLNKKLKEGKESRILKDKRYTLRYGEPVYYEIAEHFVNYAKAHDVHPVTLAVAWVMSHLAVTAPIVGARNLKQLEPSLLASDLKMTPEWREEISALSITPPPATDRSEGADFGKKFGEKKDIKLAA</sequence>
<dbReference type="InterPro" id="IPR036812">
    <property type="entry name" value="NAD(P)_OxRdtase_dom_sf"/>
</dbReference>
<feature type="non-terminal residue" evidence="3">
    <location>
        <position position="1"/>
    </location>
</feature>
<dbReference type="PANTHER" id="PTHR43364">
    <property type="entry name" value="NADH-SPECIFIC METHYLGLYOXAL REDUCTASE-RELATED"/>
    <property type="match status" value="1"/>
</dbReference>
<keyword evidence="1" id="KW-0560">Oxidoreductase</keyword>
<dbReference type="Pfam" id="PF00248">
    <property type="entry name" value="Aldo_ket_red"/>
    <property type="match status" value="1"/>
</dbReference>
<gene>
    <name evidence="3" type="ORF">S01H4_54898</name>
</gene>